<dbReference type="Pfam" id="PF13193">
    <property type="entry name" value="AMP-binding_C"/>
    <property type="match status" value="1"/>
</dbReference>
<dbReference type="STRING" id="4999.A0A1Y1UIV8"/>
<evidence type="ECO:0000259" key="3">
    <source>
        <dbReference type="Pfam" id="PF13193"/>
    </source>
</evidence>
<organism evidence="4 5">
    <name type="scientific">Kockovaella imperatae</name>
    <dbReference type="NCBI Taxonomy" id="4999"/>
    <lineage>
        <taxon>Eukaryota</taxon>
        <taxon>Fungi</taxon>
        <taxon>Dikarya</taxon>
        <taxon>Basidiomycota</taxon>
        <taxon>Agaricomycotina</taxon>
        <taxon>Tremellomycetes</taxon>
        <taxon>Tremellales</taxon>
        <taxon>Cuniculitremaceae</taxon>
        <taxon>Kockovaella</taxon>
    </lineage>
</organism>
<feature type="transmembrane region" description="Helical" evidence="1">
    <location>
        <begin position="259"/>
        <end position="281"/>
    </location>
</feature>
<gene>
    <name evidence="4" type="ORF">BD324DRAFT_650512</name>
</gene>
<dbReference type="SUPFAM" id="SSF56801">
    <property type="entry name" value="Acetyl-CoA synthetase-like"/>
    <property type="match status" value="1"/>
</dbReference>
<dbReference type="InterPro" id="IPR045851">
    <property type="entry name" value="AMP-bd_C_sf"/>
</dbReference>
<protein>
    <recommendedName>
        <fullName evidence="6">Long-chain-fatty-acid--CoA ligase</fullName>
    </recommendedName>
</protein>
<dbReference type="InterPro" id="IPR025110">
    <property type="entry name" value="AMP-bd_C"/>
</dbReference>
<dbReference type="GO" id="GO:0016405">
    <property type="term" value="F:CoA-ligase activity"/>
    <property type="evidence" value="ECO:0007669"/>
    <property type="project" value="TreeGrafter"/>
</dbReference>
<feature type="domain" description="AMP-binding enzyme C-terminal" evidence="3">
    <location>
        <begin position="478"/>
        <end position="555"/>
    </location>
</feature>
<keyword evidence="1" id="KW-0472">Membrane</keyword>
<evidence type="ECO:0008006" key="6">
    <source>
        <dbReference type="Google" id="ProtNLM"/>
    </source>
</evidence>
<accession>A0A1Y1UIV8</accession>
<dbReference type="GeneID" id="33559968"/>
<sequence length="584" mass="63673">MSKSQLSVLECDRILTAPGSVLEMEERILHGRKVRTWKHCPPTFRSYFLESCTKYTSRTFLSSPVEPSGRQEWTFGQVVEESLKLAGWMKSRGLGIGSRIAIGGGNSAGWIIAFVAVHLIGGIAVALNAWLPLDSLVYCLELTKPALVLVDARLAELLDPAVLTLRRKGMGESLSAKMSCSPEQLRQIKDGTSLDDLNPESDAIIFFTSGTGGRPKAVLSTQRMALTNLWSGLVAPIRAALRAGVTPPPMPKPTDPQKIVLLAVPLFHVTGCLSWLMRAFFTGNKMIMMSRWSIHEAVSLIQSQKVTVIGGVPAIVSEILESPALDKNYSFETVFYGGAPPSRELANEVKRRWPKTGLVQGYGMTETNAYVCSVAGADYVLRPDTTGPAVPVCDVRIADPRTGRALPPGSPGLLMVHGPQVMKGYYNDPKATSKVIDQDGWLDTGDIAVLDHEGFIYIKDRAKDIIIRGGENIASSDVENALYAHPGVLEAAAISVPDKRLGEKVGAIVSVRSDWTGRVTEESLLEDVKSRLGKPAWPSIILISNDPLPHNVNGKVVKRDLRPMLVEAWEKRKRVDAGRLRSKL</sequence>
<evidence type="ECO:0000313" key="4">
    <source>
        <dbReference type="EMBL" id="ORX37971.1"/>
    </source>
</evidence>
<keyword evidence="1" id="KW-1133">Transmembrane helix</keyword>
<dbReference type="GO" id="GO:0019748">
    <property type="term" value="P:secondary metabolic process"/>
    <property type="evidence" value="ECO:0007669"/>
    <property type="project" value="TreeGrafter"/>
</dbReference>
<feature type="transmembrane region" description="Helical" evidence="1">
    <location>
        <begin position="108"/>
        <end position="131"/>
    </location>
</feature>
<dbReference type="PANTHER" id="PTHR24096:SF393">
    <property type="entry name" value="LIGASE, PUTATIVE-RELATED"/>
    <property type="match status" value="1"/>
</dbReference>
<dbReference type="RefSeq" id="XP_021871958.1">
    <property type="nucleotide sequence ID" value="XM_022018159.1"/>
</dbReference>
<proteinExistence type="predicted"/>
<feature type="domain" description="AMP-dependent synthetase/ligase" evidence="2">
    <location>
        <begin position="50"/>
        <end position="426"/>
    </location>
</feature>
<dbReference type="InterPro" id="IPR000873">
    <property type="entry name" value="AMP-dep_synth/lig_dom"/>
</dbReference>
<comment type="caution">
    <text evidence="4">The sequence shown here is derived from an EMBL/GenBank/DDBJ whole genome shotgun (WGS) entry which is preliminary data.</text>
</comment>
<dbReference type="PANTHER" id="PTHR24096">
    <property type="entry name" value="LONG-CHAIN-FATTY-ACID--COA LIGASE"/>
    <property type="match status" value="1"/>
</dbReference>
<keyword evidence="5" id="KW-1185">Reference proteome</keyword>
<dbReference type="Gene3D" id="3.40.50.12780">
    <property type="entry name" value="N-terminal domain of ligase-like"/>
    <property type="match status" value="1"/>
</dbReference>
<name>A0A1Y1UIV8_9TREE</name>
<evidence type="ECO:0000259" key="2">
    <source>
        <dbReference type="Pfam" id="PF00501"/>
    </source>
</evidence>
<dbReference type="InterPro" id="IPR042099">
    <property type="entry name" value="ANL_N_sf"/>
</dbReference>
<dbReference type="Gene3D" id="3.30.300.30">
    <property type="match status" value="1"/>
</dbReference>
<dbReference type="Proteomes" id="UP000193218">
    <property type="component" value="Unassembled WGS sequence"/>
</dbReference>
<dbReference type="EMBL" id="NBSH01000005">
    <property type="protein sequence ID" value="ORX37971.1"/>
    <property type="molecule type" value="Genomic_DNA"/>
</dbReference>
<keyword evidence="1" id="KW-0812">Transmembrane</keyword>
<dbReference type="InParanoid" id="A0A1Y1UIV8"/>
<evidence type="ECO:0000313" key="5">
    <source>
        <dbReference type="Proteomes" id="UP000193218"/>
    </source>
</evidence>
<dbReference type="OrthoDB" id="10253115at2759"/>
<evidence type="ECO:0000256" key="1">
    <source>
        <dbReference type="SAM" id="Phobius"/>
    </source>
</evidence>
<dbReference type="AlphaFoldDB" id="A0A1Y1UIV8"/>
<dbReference type="Pfam" id="PF00501">
    <property type="entry name" value="AMP-binding"/>
    <property type="match status" value="1"/>
</dbReference>
<reference evidence="4 5" key="1">
    <citation type="submission" date="2017-03" db="EMBL/GenBank/DDBJ databases">
        <title>Widespread Adenine N6-methylation of Active Genes in Fungi.</title>
        <authorList>
            <consortium name="DOE Joint Genome Institute"/>
            <person name="Mondo S.J."/>
            <person name="Dannebaum R.O."/>
            <person name="Kuo R.C."/>
            <person name="Louie K.B."/>
            <person name="Bewick A.J."/>
            <person name="Labutti K."/>
            <person name="Haridas S."/>
            <person name="Kuo A."/>
            <person name="Salamov A."/>
            <person name="Ahrendt S.R."/>
            <person name="Lau R."/>
            <person name="Bowen B.P."/>
            <person name="Lipzen A."/>
            <person name="Sullivan W."/>
            <person name="Andreopoulos W.B."/>
            <person name="Clum A."/>
            <person name="Lindquist E."/>
            <person name="Daum C."/>
            <person name="Northen T.R."/>
            <person name="Ramamoorthy G."/>
            <person name="Schmitz R.J."/>
            <person name="Gryganskyi A."/>
            <person name="Culley D."/>
            <person name="Magnuson J."/>
            <person name="James T.Y."/>
            <person name="O'Malley M.A."/>
            <person name="Stajich J.E."/>
            <person name="Spatafora J.W."/>
            <person name="Visel A."/>
            <person name="Grigoriev I.V."/>
        </authorList>
    </citation>
    <scope>NUCLEOTIDE SEQUENCE [LARGE SCALE GENOMIC DNA]</scope>
    <source>
        <strain evidence="4 5">NRRL Y-17943</strain>
    </source>
</reference>